<evidence type="ECO:0000259" key="11">
    <source>
        <dbReference type="Pfam" id="PF01050"/>
    </source>
</evidence>
<evidence type="ECO:0000256" key="7">
    <source>
        <dbReference type="ARBA" id="ARBA00023134"/>
    </source>
</evidence>
<dbReference type="SUPFAM" id="SSF51182">
    <property type="entry name" value="RmlC-like cupins"/>
    <property type="match status" value="1"/>
</dbReference>
<dbReference type="InterPro" id="IPR001538">
    <property type="entry name" value="Man6P_isomerase-2_C"/>
</dbReference>
<dbReference type="PANTHER" id="PTHR46390:SF1">
    <property type="entry name" value="MANNOSE-1-PHOSPHATE GUANYLYLTRANSFERASE"/>
    <property type="match status" value="1"/>
</dbReference>
<dbReference type="GO" id="GO:0009298">
    <property type="term" value="P:GDP-mannose biosynthetic process"/>
    <property type="evidence" value="ECO:0007669"/>
    <property type="project" value="UniProtKB-UniPathway"/>
</dbReference>
<feature type="domain" description="Nucleotidyl transferase" evidence="10">
    <location>
        <begin position="4"/>
        <end position="292"/>
    </location>
</feature>
<dbReference type="InterPro" id="IPR054566">
    <property type="entry name" value="ManC/GMP-like_b-helix"/>
</dbReference>
<dbReference type="AlphaFoldDB" id="A0A370E0U6"/>
<dbReference type="Pfam" id="PF00483">
    <property type="entry name" value="NTP_transferase"/>
    <property type="match status" value="1"/>
</dbReference>
<keyword evidence="7" id="KW-0342">GTP-binding</keyword>
<dbReference type="GO" id="GO:0016853">
    <property type="term" value="F:isomerase activity"/>
    <property type="evidence" value="ECO:0007669"/>
    <property type="project" value="UniProtKB-KW"/>
</dbReference>
<dbReference type="Pfam" id="PF01050">
    <property type="entry name" value="MannoseP_isomer"/>
    <property type="match status" value="1"/>
</dbReference>
<evidence type="ECO:0000256" key="5">
    <source>
        <dbReference type="ARBA" id="ARBA00022695"/>
    </source>
</evidence>
<dbReference type="EC" id="2.7.7.13" evidence="3"/>
<evidence type="ECO:0000256" key="1">
    <source>
        <dbReference type="ARBA" id="ARBA00004823"/>
    </source>
</evidence>
<dbReference type="Pfam" id="PF22640">
    <property type="entry name" value="ManC_GMP_beta-helix"/>
    <property type="match status" value="1"/>
</dbReference>
<feature type="domain" description="Mannose-6-phosphate isomerase type II C-terminal" evidence="11">
    <location>
        <begin position="357"/>
        <end position="471"/>
    </location>
</feature>
<dbReference type="SUPFAM" id="SSF53448">
    <property type="entry name" value="Nucleotide-diphospho-sugar transferases"/>
    <property type="match status" value="1"/>
</dbReference>
<dbReference type="InterPro" id="IPR051161">
    <property type="entry name" value="Mannose-6P_isomerase_type2"/>
</dbReference>
<dbReference type="Proteomes" id="UP000255508">
    <property type="component" value="Unassembled WGS sequence"/>
</dbReference>
<evidence type="ECO:0000313" key="13">
    <source>
        <dbReference type="EMBL" id="RDH91735.1"/>
    </source>
</evidence>
<dbReference type="CDD" id="cd02509">
    <property type="entry name" value="GDP-M1P_Guanylyltransferase"/>
    <property type="match status" value="1"/>
</dbReference>
<dbReference type="Gene3D" id="2.60.120.10">
    <property type="entry name" value="Jelly Rolls"/>
    <property type="match status" value="1"/>
</dbReference>
<dbReference type="InterPro" id="IPR011051">
    <property type="entry name" value="RmlC_Cupin_sf"/>
</dbReference>
<sequence>MLIPVVLSGGAGTRLWPVSREGHPKPFMRLSDGDTLLEKTYLRAIGCDEVSEVLTITNRDYYFQSKDCWSRSILDEVIPRFLLEPSGRNTAPALLLGALKIRDRHGEDAIMLVLPADHLIKDMVEFRADAVRASELAKQGYLVTFGVHPTQAETGFGYIRAGDAIADIQGGFKVASFIEKPPLEEAERMIAEGGHYWNAGMFCFRVSDLLSAFSDYVPEMLAAGEHCWEASHCNQQDAYCELEADSFSTLENISIDYAIMEKADNVAVVAAGFDWSDIGSWQALADLAEPDEQGNRALGEVVNVNSRNCFVQSEDRLVATLGLENIMIVDTPDALLVSHRDQAQNVREVVKKLKAEGHECYKFHRAVSRPWGAYTVLEEGRRYKIKRIEVKPGASLSLQMHHHRSEHWIVVRGAARIINGDEKMLIKANESTYIPAGHKHRLENPGVIDLIMIEVQSGEYLGEDDIIRIEDNYGRRIEDNYDH</sequence>
<dbReference type="GO" id="GO:0000271">
    <property type="term" value="P:polysaccharide biosynthetic process"/>
    <property type="evidence" value="ECO:0007669"/>
    <property type="project" value="InterPro"/>
</dbReference>
<keyword evidence="13" id="KW-0413">Isomerase</keyword>
<evidence type="ECO:0000256" key="6">
    <source>
        <dbReference type="ARBA" id="ARBA00022741"/>
    </source>
</evidence>
<dbReference type="InterPro" id="IPR005835">
    <property type="entry name" value="NTP_transferase_dom"/>
</dbReference>
<evidence type="ECO:0000256" key="9">
    <source>
        <dbReference type="RuleBase" id="RU004190"/>
    </source>
</evidence>
<dbReference type="GO" id="GO:0004475">
    <property type="term" value="F:mannose-1-phosphate guanylyltransferase (GTP) activity"/>
    <property type="evidence" value="ECO:0007669"/>
    <property type="project" value="UniProtKB-EC"/>
</dbReference>
<evidence type="ECO:0000259" key="10">
    <source>
        <dbReference type="Pfam" id="PF00483"/>
    </source>
</evidence>
<proteinExistence type="inferred from homology"/>
<evidence type="ECO:0000256" key="3">
    <source>
        <dbReference type="ARBA" id="ARBA00012387"/>
    </source>
</evidence>
<name>A0A370E0U6_9GAMM</name>
<comment type="catalytic activity">
    <reaction evidence="8">
        <text>alpha-D-mannose 1-phosphate + GTP + H(+) = GDP-alpha-D-mannose + diphosphate</text>
        <dbReference type="Rhea" id="RHEA:15229"/>
        <dbReference type="ChEBI" id="CHEBI:15378"/>
        <dbReference type="ChEBI" id="CHEBI:33019"/>
        <dbReference type="ChEBI" id="CHEBI:37565"/>
        <dbReference type="ChEBI" id="CHEBI:57527"/>
        <dbReference type="ChEBI" id="CHEBI:58409"/>
        <dbReference type="EC" id="2.7.7.13"/>
    </reaction>
</comment>
<keyword evidence="4 13" id="KW-0808">Transferase</keyword>
<dbReference type="FunFam" id="3.90.550.10:FF:000046">
    <property type="entry name" value="Mannose-1-phosphate guanylyltransferase (GDP)"/>
    <property type="match status" value="1"/>
</dbReference>
<dbReference type="EMBL" id="QFXD01000099">
    <property type="protein sequence ID" value="RDH91735.1"/>
    <property type="molecule type" value="Genomic_DNA"/>
</dbReference>
<dbReference type="Gene3D" id="3.90.550.10">
    <property type="entry name" value="Spore Coat Polysaccharide Biosynthesis Protein SpsA, Chain A"/>
    <property type="match status" value="1"/>
</dbReference>
<keyword evidence="6" id="KW-0547">Nucleotide-binding</keyword>
<evidence type="ECO:0000313" key="14">
    <source>
        <dbReference type="Proteomes" id="UP000255508"/>
    </source>
</evidence>
<reference evidence="13 14" key="1">
    <citation type="journal article" date="2018" name="ISME J.">
        <title>Endosymbiont genomes yield clues of tubeworm success.</title>
        <authorList>
            <person name="Li Y."/>
            <person name="Liles M.R."/>
            <person name="Halanych K.M."/>
        </authorList>
    </citation>
    <scope>NUCLEOTIDE SEQUENCE [LARGE SCALE GENOMIC DNA]</scope>
    <source>
        <strain evidence="13">A1422</strain>
    </source>
</reference>
<evidence type="ECO:0000256" key="2">
    <source>
        <dbReference type="ARBA" id="ARBA00006115"/>
    </source>
</evidence>
<dbReference type="NCBIfam" id="TIGR01479">
    <property type="entry name" value="GMP_PMI"/>
    <property type="match status" value="1"/>
</dbReference>
<dbReference type="InterPro" id="IPR006375">
    <property type="entry name" value="Man1P_GuaTrfase/Man6P_Isoase"/>
</dbReference>
<keyword evidence="5 13" id="KW-0548">Nucleotidyltransferase</keyword>
<organism evidence="13 14">
    <name type="scientific">endosymbiont of Lamellibrachia luymesi</name>
    <dbReference type="NCBI Taxonomy" id="2200907"/>
    <lineage>
        <taxon>Bacteria</taxon>
        <taxon>Pseudomonadati</taxon>
        <taxon>Pseudomonadota</taxon>
        <taxon>Gammaproteobacteria</taxon>
        <taxon>sulfur-oxidizing symbionts</taxon>
    </lineage>
</organism>
<evidence type="ECO:0000256" key="8">
    <source>
        <dbReference type="ARBA" id="ARBA00047343"/>
    </source>
</evidence>
<dbReference type="InterPro" id="IPR014710">
    <property type="entry name" value="RmlC-like_jellyroll"/>
</dbReference>
<dbReference type="PANTHER" id="PTHR46390">
    <property type="entry name" value="MANNOSE-1-PHOSPHATE GUANYLYLTRANSFERASE"/>
    <property type="match status" value="1"/>
</dbReference>
<accession>A0A370E0U6</accession>
<dbReference type="CDD" id="cd02213">
    <property type="entry name" value="cupin_PMI_typeII_C"/>
    <property type="match status" value="1"/>
</dbReference>
<dbReference type="InterPro" id="IPR029044">
    <property type="entry name" value="Nucleotide-diphossugar_trans"/>
</dbReference>
<dbReference type="GO" id="GO:0005525">
    <property type="term" value="F:GTP binding"/>
    <property type="evidence" value="ECO:0007669"/>
    <property type="project" value="UniProtKB-KW"/>
</dbReference>
<evidence type="ECO:0000259" key="12">
    <source>
        <dbReference type="Pfam" id="PF22640"/>
    </source>
</evidence>
<comment type="similarity">
    <text evidence="2 9">Belongs to the mannose-6-phosphate isomerase type 2 family.</text>
</comment>
<comment type="caution">
    <text evidence="13">The sequence shown here is derived from an EMBL/GenBank/DDBJ whole genome shotgun (WGS) entry which is preliminary data.</text>
</comment>
<comment type="pathway">
    <text evidence="1">Nucleotide-sugar biosynthesis; GDP-alpha-D-mannose biosynthesis; GDP-alpha-D-mannose from alpha-D-mannose 1-phosphate (GTP route): step 1/1.</text>
</comment>
<gene>
    <name evidence="13" type="ORF">DIZ79_05280</name>
</gene>
<dbReference type="FunFam" id="2.60.120.10:FF:000032">
    <property type="entry name" value="Mannose-1-phosphate guanylyltransferase/mannose-6-phosphate isomerase"/>
    <property type="match status" value="1"/>
</dbReference>
<feature type="domain" description="MannoseP isomerase/GMP-like beta-helix" evidence="12">
    <location>
        <begin position="299"/>
        <end position="353"/>
    </location>
</feature>
<evidence type="ECO:0000256" key="4">
    <source>
        <dbReference type="ARBA" id="ARBA00022679"/>
    </source>
</evidence>
<dbReference type="UniPathway" id="UPA00126">
    <property type="reaction ID" value="UER00930"/>
</dbReference>
<dbReference type="InterPro" id="IPR049577">
    <property type="entry name" value="GMPP_N"/>
</dbReference>
<protein>
    <recommendedName>
        <fullName evidence="3">mannose-1-phosphate guanylyltransferase</fullName>
        <ecNumber evidence="3">2.7.7.13</ecNumber>
    </recommendedName>
</protein>